<dbReference type="InterPro" id="IPR036291">
    <property type="entry name" value="NAD(P)-bd_dom_sf"/>
</dbReference>
<dbReference type="EMBL" id="STGW01000003">
    <property type="protein sequence ID" value="THV15920.1"/>
    <property type="molecule type" value="Genomic_DNA"/>
</dbReference>
<name>A0A4S8NGJ8_9ACTN</name>
<feature type="domain" description="NAD-dependent epimerase/dehydratase" evidence="2">
    <location>
        <begin position="8"/>
        <end position="220"/>
    </location>
</feature>
<keyword evidence="5" id="KW-1185">Reference proteome</keyword>
<evidence type="ECO:0000256" key="1">
    <source>
        <dbReference type="ARBA" id="ARBA00009353"/>
    </source>
</evidence>
<gene>
    <name evidence="4" type="ORF">E9934_06175</name>
</gene>
<dbReference type="PANTHER" id="PTHR11092">
    <property type="entry name" value="SUGAR NUCLEOTIDE EPIMERASE RELATED"/>
    <property type="match status" value="1"/>
</dbReference>
<dbReference type="PANTHER" id="PTHR11092:SF0">
    <property type="entry name" value="EPIMERASE FAMILY PROTEIN SDR39U1"/>
    <property type="match status" value="1"/>
</dbReference>
<dbReference type="SUPFAM" id="SSF51735">
    <property type="entry name" value="NAD(P)-binding Rossmann-fold domains"/>
    <property type="match status" value="1"/>
</dbReference>
<dbReference type="Gene3D" id="3.40.50.720">
    <property type="entry name" value="NAD(P)-binding Rossmann-like Domain"/>
    <property type="match status" value="1"/>
</dbReference>
<evidence type="ECO:0000259" key="2">
    <source>
        <dbReference type="Pfam" id="PF01370"/>
    </source>
</evidence>
<dbReference type="RefSeq" id="WP_136562015.1">
    <property type="nucleotide sequence ID" value="NZ_BAABLS010000010.1"/>
</dbReference>
<reference evidence="4 5" key="1">
    <citation type="journal article" date="2009" name="Int. J. Syst. Evol. Microbiol.">
        <title>Nocardioides caeni sp. nov., isolated from wastewater.</title>
        <authorList>
            <person name="Yoon J.H."/>
            <person name="Kang S.J."/>
            <person name="Park S."/>
            <person name="Kim W."/>
            <person name="Oh T.K."/>
        </authorList>
    </citation>
    <scope>NUCLEOTIDE SEQUENCE [LARGE SCALE GENOMIC DNA]</scope>
    <source>
        <strain evidence="4 5">DSM 23134</strain>
    </source>
</reference>
<dbReference type="InterPro" id="IPR013549">
    <property type="entry name" value="DUF1731"/>
</dbReference>
<accession>A0A4S8NGJ8</accession>
<sequence>MTSSPLSVVVGGASGFLGSHLVTELRARGHQVTRLVRRDSTGADESRWDPDSGEIDIDLIGHADVVVNLGGSKLVGNVHSKKWAHDIRASRLATTTTVVDAIAACATPPALLNASGLAWYGDHGDAPLTEASDTRGDTLLTELARDWEAATVPAAAAGARVVLLRTAPVYDRTSPPLKQQALQFRLGLGGRLGSGRQFHPLISLRDWVGGAVFLVEHPTAFGPVNLAAPSTPTNADYTRTLAALLHRPAFLPAPAPILKVAAGPMAPELLGSLNLGPGVLVDLGYEFEDPDVESVLRTGLGIS</sequence>
<comment type="similarity">
    <text evidence="1">Belongs to the NAD(P)-dependent epimerase/dehydratase family. SDR39U1 subfamily.</text>
</comment>
<evidence type="ECO:0000313" key="5">
    <source>
        <dbReference type="Proteomes" id="UP000307087"/>
    </source>
</evidence>
<dbReference type="Proteomes" id="UP000307087">
    <property type="component" value="Unassembled WGS sequence"/>
</dbReference>
<dbReference type="Pfam" id="PF08338">
    <property type="entry name" value="DUF1731"/>
    <property type="match status" value="1"/>
</dbReference>
<dbReference type="InterPro" id="IPR010099">
    <property type="entry name" value="SDR39U1"/>
</dbReference>
<dbReference type="NCBIfam" id="TIGR01777">
    <property type="entry name" value="yfcH"/>
    <property type="match status" value="1"/>
</dbReference>
<protein>
    <submittedName>
        <fullName evidence="4">TIGR01777 family protein</fullName>
    </submittedName>
</protein>
<evidence type="ECO:0000313" key="4">
    <source>
        <dbReference type="EMBL" id="THV15920.1"/>
    </source>
</evidence>
<dbReference type="OrthoDB" id="9801773at2"/>
<proteinExistence type="inferred from homology"/>
<feature type="domain" description="DUF1731" evidence="3">
    <location>
        <begin position="253"/>
        <end position="297"/>
    </location>
</feature>
<dbReference type="InterPro" id="IPR001509">
    <property type="entry name" value="Epimerase_deHydtase"/>
</dbReference>
<dbReference type="Pfam" id="PF01370">
    <property type="entry name" value="Epimerase"/>
    <property type="match status" value="1"/>
</dbReference>
<dbReference type="AlphaFoldDB" id="A0A4S8NGJ8"/>
<evidence type="ECO:0000259" key="3">
    <source>
        <dbReference type="Pfam" id="PF08338"/>
    </source>
</evidence>
<organism evidence="4 5">
    <name type="scientific">Nocardioides caeni</name>
    <dbReference type="NCBI Taxonomy" id="574700"/>
    <lineage>
        <taxon>Bacteria</taxon>
        <taxon>Bacillati</taxon>
        <taxon>Actinomycetota</taxon>
        <taxon>Actinomycetes</taxon>
        <taxon>Propionibacteriales</taxon>
        <taxon>Nocardioidaceae</taxon>
        <taxon>Nocardioides</taxon>
    </lineage>
</organism>
<comment type="caution">
    <text evidence="4">The sequence shown here is derived from an EMBL/GenBank/DDBJ whole genome shotgun (WGS) entry which is preliminary data.</text>
</comment>